<name>A0A4S3TPR4_9EURY</name>
<organism evidence="4 5">
    <name type="scientific">Salinadaptatus halalkaliphilus</name>
    <dbReference type="NCBI Taxonomy" id="2419781"/>
    <lineage>
        <taxon>Archaea</taxon>
        <taxon>Methanobacteriati</taxon>
        <taxon>Methanobacteriota</taxon>
        <taxon>Stenosarchaea group</taxon>
        <taxon>Halobacteria</taxon>
        <taxon>Halobacteriales</taxon>
        <taxon>Natrialbaceae</taxon>
        <taxon>Salinadaptatus</taxon>
    </lineage>
</organism>
<protein>
    <submittedName>
        <fullName evidence="4">Enoyl-CoA hydratase</fullName>
    </submittedName>
</protein>
<reference evidence="4 5" key="1">
    <citation type="submission" date="2018-10" db="EMBL/GenBank/DDBJ databases">
        <title>Natronolimnobius sp. XQ-INN 246 isolated from Inner Mongolia Autonomous Region of China.</title>
        <authorList>
            <person name="Xue Q."/>
        </authorList>
    </citation>
    <scope>NUCLEOTIDE SEQUENCE [LARGE SCALE GENOMIC DNA]</scope>
    <source>
        <strain evidence="4 5">XQ-INN 246</strain>
    </source>
</reference>
<keyword evidence="2" id="KW-0576">Peroxisome</keyword>
<dbReference type="SUPFAM" id="SSF52096">
    <property type="entry name" value="ClpP/crotonase"/>
    <property type="match status" value="1"/>
</dbReference>
<dbReference type="GO" id="GO:0004165">
    <property type="term" value="F:delta(3)-delta(2)-enoyl-CoA isomerase activity"/>
    <property type="evidence" value="ECO:0007669"/>
    <property type="project" value="UniProtKB-ARBA"/>
</dbReference>
<accession>A0A4S3TPR4</accession>
<evidence type="ECO:0000256" key="1">
    <source>
        <dbReference type="ARBA" id="ARBA00004275"/>
    </source>
</evidence>
<dbReference type="AlphaFoldDB" id="A0A4S3TPR4"/>
<dbReference type="PANTHER" id="PTHR43684">
    <property type="match status" value="1"/>
</dbReference>
<dbReference type="PANTHER" id="PTHR43684:SF1">
    <property type="entry name" value="ENOYL-COA DELTA ISOMERASE 2"/>
    <property type="match status" value="1"/>
</dbReference>
<dbReference type="Proteomes" id="UP000318864">
    <property type="component" value="Unassembled WGS sequence"/>
</dbReference>
<dbReference type="Gene3D" id="3.90.226.10">
    <property type="entry name" value="2-enoyl-CoA Hydratase, Chain A, domain 1"/>
    <property type="match status" value="1"/>
</dbReference>
<dbReference type="Pfam" id="PF00378">
    <property type="entry name" value="ECH_1"/>
    <property type="match status" value="1"/>
</dbReference>
<keyword evidence="5" id="KW-1185">Reference proteome</keyword>
<dbReference type="CDD" id="cd06558">
    <property type="entry name" value="crotonase-like"/>
    <property type="match status" value="1"/>
</dbReference>
<evidence type="ECO:0000313" key="5">
    <source>
        <dbReference type="Proteomes" id="UP000318864"/>
    </source>
</evidence>
<gene>
    <name evidence="4" type="ORF">D8Y22_03420</name>
</gene>
<comment type="subcellular location">
    <subcellularLocation>
        <location evidence="1">Peroxisome</location>
    </subcellularLocation>
</comment>
<evidence type="ECO:0000256" key="3">
    <source>
        <dbReference type="ARBA" id="ARBA00023235"/>
    </source>
</evidence>
<evidence type="ECO:0000313" key="4">
    <source>
        <dbReference type="EMBL" id="THE66332.1"/>
    </source>
</evidence>
<dbReference type="RefSeq" id="WP_141463313.1">
    <property type="nucleotide sequence ID" value="NZ_RBZW01000011.1"/>
</dbReference>
<dbReference type="InterPro" id="IPR001753">
    <property type="entry name" value="Enoyl-CoA_hydra/iso"/>
</dbReference>
<evidence type="ECO:0000256" key="2">
    <source>
        <dbReference type="ARBA" id="ARBA00023140"/>
    </source>
</evidence>
<dbReference type="OrthoDB" id="27846at2157"/>
<proteinExistence type="predicted"/>
<dbReference type="InterPro" id="IPR051053">
    <property type="entry name" value="ECH/Chromodomain_protein"/>
</dbReference>
<keyword evidence="3" id="KW-0413">Isomerase</keyword>
<comment type="caution">
    <text evidence="4">The sequence shown here is derived from an EMBL/GenBank/DDBJ whole genome shotgun (WGS) entry which is preliminary data.</text>
</comment>
<dbReference type="InterPro" id="IPR029045">
    <property type="entry name" value="ClpP/crotonase-like_dom_sf"/>
</dbReference>
<dbReference type="EMBL" id="RBZW01000011">
    <property type="protein sequence ID" value="THE66332.1"/>
    <property type="molecule type" value="Genomic_DNA"/>
</dbReference>
<sequence>MSDRIRTAETDGVVTITMDDPERMNPLSREDYLGIYDALRAARTTDATCVVLEGAGEAFSAGFDVESMGEGAGGDEPLHENVGEIRRHEHSVVQEIITHPLPVIGKIDGPAVGDAAGFAIACDIPLASERTKIGFSHVRFGLSMDCGISYVLPRLVGRGLAMELAMTGRIVDGERANELGLVNHVFPTDEFETRADEIVETIASGPPIALEHIKYLIRTGQTASLEAALENEAARQTIVFDTEDYEHAVEALQNDEKPTFEGR</sequence>